<dbReference type="InterPro" id="IPR001304">
    <property type="entry name" value="C-type_lectin-like"/>
</dbReference>
<evidence type="ECO:0000256" key="6">
    <source>
        <dbReference type="ARBA" id="ARBA00023136"/>
    </source>
</evidence>
<dbReference type="PANTHER" id="PTHR45710">
    <property type="entry name" value="C-TYPE LECTIN DOMAIN-CONTAINING PROTEIN 180"/>
    <property type="match status" value="1"/>
</dbReference>
<keyword evidence="2 7" id="KW-0812">Transmembrane</keyword>
<dbReference type="SMART" id="SM00034">
    <property type="entry name" value="CLECT"/>
    <property type="match status" value="1"/>
</dbReference>
<dbReference type="Gene3D" id="3.10.100.10">
    <property type="entry name" value="Mannose-Binding Protein A, subunit A"/>
    <property type="match status" value="1"/>
</dbReference>
<evidence type="ECO:0000259" key="8">
    <source>
        <dbReference type="PROSITE" id="PS50041"/>
    </source>
</evidence>
<evidence type="ECO:0000313" key="9">
    <source>
        <dbReference type="Proteomes" id="UP000515203"/>
    </source>
</evidence>
<name>A0A6P6DYS8_OCTDE</name>
<dbReference type="InterPro" id="IPR016187">
    <property type="entry name" value="CTDL_fold"/>
</dbReference>
<keyword evidence="3" id="KW-0430">Lectin</keyword>
<gene>
    <name evidence="10" type="primary">LOC111815159</name>
</gene>
<dbReference type="Proteomes" id="UP000515203">
    <property type="component" value="Unplaced"/>
</dbReference>
<comment type="subcellular location">
    <subcellularLocation>
        <location evidence="1">Cell membrane</location>
        <topology evidence="1">Single-pass type II membrane protein</topology>
    </subcellularLocation>
</comment>
<dbReference type="InterPro" id="IPR033992">
    <property type="entry name" value="NKR-like_CTLD"/>
</dbReference>
<dbReference type="InterPro" id="IPR016186">
    <property type="entry name" value="C-type_lectin-like/link_sf"/>
</dbReference>
<protein>
    <submittedName>
        <fullName evidence="10">C-type lectin domain family 2 member F-like</fullName>
    </submittedName>
</protein>
<keyword evidence="6 7" id="KW-0472">Membrane</keyword>
<dbReference type="GO" id="GO:0005886">
    <property type="term" value="C:plasma membrane"/>
    <property type="evidence" value="ECO:0007669"/>
    <property type="project" value="UniProtKB-SubCell"/>
</dbReference>
<keyword evidence="9" id="KW-1185">Reference proteome</keyword>
<reference evidence="10" key="1">
    <citation type="submission" date="2025-08" db="UniProtKB">
        <authorList>
            <consortium name="RefSeq"/>
        </authorList>
    </citation>
    <scope>IDENTIFICATION</scope>
</reference>
<dbReference type="GO" id="GO:0030246">
    <property type="term" value="F:carbohydrate binding"/>
    <property type="evidence" value="ECO:0007669"/>
    <property type="project" value="UniProtKB-KW"/>
</dbReference>
<dbReference type="RefSeq" id="XP_023565224.1">
    <property type="nucleotide sequence ID" value="XM_023709456.1"/>
</dbReference>
<proteinExistence type="predicted"/>
<keyword evidence="5 7" id="KW-1133">Transmembrane helix</keyword>
<evidence type="ECO:0000256" key="7">
    <source>
        <dbReference type="SAM" id="Phobius"/>
    </source>
</evidence>
<feature type="domain" description="C-type lectin" evidence="8">
    <location>
        <begin position="66"/>
        <end position="170"/>
    </location>
</feature>
<dbReference type="AlphaFoldDB" id="A0A6P6DYS8"/>
<dbReference type="Pfam" id="PF00059">
    <property type="entry name" value="Lectin_C"/>
    <property type="match status" value="1"/>
</dbReference>
<evidence type="ECO:0000256" key="5">
    <source>
        <dbReference type="ARBA" id="ARBA00022989"/>
    </source>
</evidence>
<keyword evidence="4" id="KW-0735">Signal-anchor</keyword>
<dbReference type="InParanoid" id="A0A6P6DYS8"/>
<sequence length="176" mass="20718">MEGELENRRRREKVRRKMIIFTIFLCGVLAVLLWLMLKFPKKVAIKKANMNCTDDMRICPQDWDLIRMSCFFESKQDVTWIQGQEHCRKYHATLAKIVSQIEMDSIKSFLENSTYWIGLRKHTSDNAWRWMDGSHFNNWSPISGSGTCAFVSANGLDISRCDETRRYLCIRKSYCA</sequence>
<evidence type="ECO:0000313" key="10">
    <source>
        <dbReference type="RefSeq" id="XP_023565224.1"/>
    </source>
</evidence>
<dbReference type="PANTHER" id="PTHR45710:SF20">
    <property type="entry name" value="C-TYPE LECTIN DOMAIN FAMILY 2, MEMBER M"/>
    <property type="match status" value="1"/>
</dbReference>
<accession>A0A6P6DYS8</accession>
<dbReference type="PROSITE" id="PS50041">
    <property type="entry name" value="C_TYPE_LECTIN_2"/>
    <property type="match status" value="1"/>
</dbReference>
<evidence type="ECO:0000256" key="3">
    <source>
        <dbReference type="ARBA" id="ARBA00022734"/>
    </source>
</evidence>
<organism evidence="9 10">
    <name type="scientific">Octodon degus</name>
    <name type="common">Degu</name>
    <name type="synonym">Sciurus degus</name>
    <dbReference type="NCBI Taxonomy" id="10160"/>
    <lineage>
        <taxon>Eukaryota</taxon>
        <taxon>Metazoa</taxon>
        <taxon>Chordata</taxon>
        <taxon>Craniata</taxon>
        <taxon>Vertebrata</taxon>
        <taxon>Euteleostomi</taxon>
        <taxon>Mammalia</taxon>
        <taxon>Eutheria</taxon>
        <taxon>Euarchontoglires</taxon>
        <taxon>Glires</taxon>
        <taxon>Rodentia</taxon>
        <taxon>Hystricomorpha</taxon>
        <taxon>Octodontidae</taxon>
        <taxon>Octodon</taxon>
    </lineage>
</organism>
<evidence type="ECO:0000256" key="4">
    <source>
        <dbReference type="ARBA" id="ARBA00022968"/>
    </source>
</evidence>
<evidence type="ECO:0000256" key="2">
    <source>
        <dbReference type="ARBA" id="ARBA00022692"/>
    </source>
</evidence>
<dbReference type="GeneID" id="111815159"/>
<dbReference type="CDD" id="cd03593">
    <property type="entry name" value="CLECT_NK_receptors_like"/>
    <property type="match status" value="1"/>
</dbReference>
<evidence type="ECO:0000256" key="1">
    <source>
        <dbReference type="ARBA" id="ARBA00004401"/>
    </source>
</evidence>
<dbReference type="SUPFAM" id="SSF56436">
    <property type="entry name" value="C-type lectin-like"/>
    <property type="match status" value="1"/>
</dbReference>
<dbReference type="InterPro" id="IPR050828">
    <property type="entry name" value="C-type_lectin/matrix_domain"/>
</dbReference>
<dbReference type="OrthoDB" id="8935730at2759"/>
<feature type="transmembrane region" description="Helical" evidence="7">
    <location>
        <begin position="18"/>
        <end position="37"/>
    </location>
</feature>